<keyword evidence="3" id="KW-1185">Reference proteome</keyword>
<proteinExistence type="predicted"/>
<dbReference type="InterPro" id="IPR013424">
    <property type="entry name" value="Ice-binding_C"/>
</dbReference>
<gene>
    <name evidence="2" type="ORF">HW115_05340</name>
</gene>
<dbReference type="RefSeq" id="WP_178932117.1">
    <property type="nucleotide sequence ID" value="NZ_JACBAZ010000002.1"/>
</dbReference>
<dbReference type="NCBIfam" id="TIGR02595">
    <property type="entry name" value="PEP_CTERM"/>
    <property type="match status" value="1"/>
</dbReference>
<accession>A0A851GDK7</accession>
<organism evidence="2 3">
    <name type="scientific">Oceaniferula marina</name>
    <dbReference type="NCBI Taxonomy" id="2748318"/>
    <lineage>
        <taxon>Bacteria</taxon>
        <taxon>Pseudomonadati</taxon>
        <taxon>Verrucomicrobiota</taxon>
        <taxon>Verrucomicrobiia</taxon>
        <taxon>Verrucomicrobiales</taxon>
        <taxon>Verrucomicrobiaceae</taxon>
        <taxon>Oceaniferula</taxon>
    </lineage>
</organism>
<reference evidence="2 3" key="1">
    <citation type="submission" date="2020-07" db="EMBL/GenBank/DDBJ databases">
        <title>Roseicoccus Jingziensis gen. nov., sp. nov., isolated from coastal seawater.</title>
        <authorList>
            <person name="Feng X."/>
        </authorList>
    </citation>
    <scope>NUCLEOTIDE SEQUENCE [LARGE SCALE GENOMIC DNA]</scope>
    <source>
        <strain evidence="2 3">N1E253</strain>
    </source>
</reference>
<dbReference type="Proteomes" id="UP000557872">
    <property type="component" value="Unassembled WGS sequence"/>
</dbReference>
<dbReference type="InterPro" id="IPR024038">
    <property type="entry name" value="MYXO-CTERM"/>
</dbReference>
<dbReference type="NCBIfam" id="TIGR03901">
    <property type="entry name" value="MYXO-CTERM"/>
    <property type="match status" value="1"/>
</dbReference>
<evidence type="ECO:0000313" key="3">
    <source>
        <dbReference type="Proteomes" id="UP000557872"/>
    </source>
</evidence>
<feature type="domain" description="Ice-binding protein C-terminal" evidence="1">
    <location>
        <begin position="8"/>
        <end position="30"/>
    </location>
</feature>
<comment type="caution">
    <text evidence="2">The sequence shown here is derived from an EMBL/GenBank/DDBJ whole genome shotgun (WGS) entry which is preliminary data.</text>
</comment>
<dbReference type="EMBL" id="JACBAZ010000002">
    <property type="protein sequence ID" value="NWK55022.1"/>
    <property type="molecule type" value="Genomic_DNA"/>
</dbReference>
<name>A0A851GDK7_9BACT</name>
<evidence type="ECO:0000313" key="2">
    <source>
        <dbReference type="EMBL" id="NWK55022.1"/>
    </source>
</evidence>
<dbReference type="AlphaFoldDB" id="A0A851GDK7"/>
<evidence type="ECO:0000259" key="1">
    <source>
        <dbReference type="Pfam" id="PF07589"/>
    </source>
</evidence>
<sequence length="31" mass="3162">MDSIGHSPVPEPSSAALLGLGALGLSLCRRR</sequence>
<dbReference type="Pfam" id="PF07589">
    <property type="entry name" value="PEP-CTERM"/>
    <property type="match status" value="1"/>
</dbReference>
<protein>
    <submittedName>
        <fullName evidence="2">PEP-CTERM sorting domain-containing protein</fullName>
    </submittedName>
</protein>